<dbReference type="KEGG" id="atm:ANT_14210"/>
<dbReference type="HOGENOM" id="CLU_2327764_0_0_0"/>
<gene>
    <name evidence="1" type="ordered locus">ANT_14210</name>
</gene>
<sequence>MQTCSRCKTVVSDEVVVCPTCQADLRKESTTAIALRQMQENPRVYAIHVAVSADACPACMAVEGTYLKDQVPTLPVEGCSNPNGCKCTYQPLLTEIFP</sequence>
<dbReference type="AlphaFoldDB" id="E8N4T5"/>
<name>E8N4T5_ANATU</name>
<proteinExistence type="predicted"/>
<dbReference type="EMBL" id="AP012029">
    <property type="protein sequence ID" value="BAJ63449.1"/>
    <property type="molecule type" value="Genomic_DNA"/>
</dbReference>
<evidence type="ECO:0008006" key="3">
    <source>
        <dbReference type="Google" id="ProtNLM"/>
    </source>
</evidence>
<dbReference type="Proteomes" id="UP000008922">
    <property type="component" value="Chromosome"/>
</dbReference>
<dbReference type="OrthoDB" id="163829at2"/>
<organism evidence="1 2">
    <name type="scientific">Anaerolinea thermophila (strain DSM 14523 / JCM 11388 / NBRC 100420 / UNI-1)</name>
    <dbReference type="NCBI Taxonomy" id="926569"/>
    <lineage>
        <taxon>Bacteria</taxon>
        <taxon>Bacillati</taxon>
        <taxon>Chloroflexota</taxon>
        <taxon>Anaerolineae</taxon>
        <taxon>Anaerolineales</taxon>
        <taxon>Anaerolineaceae</taxon>
        <taxon>Anaerolinea</taxon>
    </lineage>
</organism>
<keyword evidence="2" id="KW-1185">Reference proteome</keyword>
<dbReference type="InParanoid" id="E8N4T5"/>
<evidence type="ECO:0000313" key="2">
    <source>
        <dbReference type="Proteomes" id="UP000008922"/>
    </source>
</evidence>
<evidence type="ECO:0000313" key="1">
    <source>
        <dbReference type="EMBL" id="BAJ63449.1"/>
    </source>
</evidence>
<dbReference type="STRING" id="926569.ANT_14210"/>
<accession>E8N4T5</accession>
<reference evidence="1 2" key="1">
    <citation type="submission" date="2010-12" db="EMBL/GenBank/DDBJ databases">
        <title>Whole genome sequence of Anaerolinea thermophila UNI-1.</title>
        <authorList>
            <person name="Narita-Yamada S."/>
            <person name="Kishi E."/>
            <person name="Watanabe Y."/>
            <person name="Takasaki K."/>
            <person name="Ankai A."/>
            <person name="Oguchi A."/>
            <person name="Fukui S."/>
            <person name="Takahashi M."/>
            <person name="Yashiro I."/>
            <person name="Hosoyama A."/>
            <person name="Sekiguchi Y."/>
            <person name="Hanada S."/>
            <person name="Fujita N."/>
        </authorList>
    </citation>
    <scope>NUCLEOTIDE SEQUENCE [LARGE SCALE GENOMIC DNA]</scope>
    <source>
        <strain evidence="2">DSM 14523 / JCM 11388 / NBRC 100420 / UNI-1</strain>
    </source>
</reference>
<dbReference type="RefSeq" id="WP_013559831.1">
    <property type="nucleotide sequence ID" value="NC_014960.1"/>
</dbReference>
<protein>
    <recommendedName>
        <fullName evidence="3">DZANK-type domain-containing protein</fullName>
    </recommendedName>
</protein>